<dbReference type="AlphaFoldDB" id="A0A334YRD8"/>
<gene>
    <name evidence="1" type="ORF">DOL94_03300</name>
</gene>
<proteinExistence type="predicted"/>
<comment type="caution">
    <text evidence="1">The sequence shown here is derived from an EMBL/GenBank/DDBJ whole genome shotgun (WGS) entry which is preliminary data.</text>
</comment>
<sequence length="208" mass="23839">MLKSQDILVLVKLLSIQNELRTSSNFSSVYSNDYSDFYLKRSLKHLLSVRGLAESIVIGKSEVSECIKRLVKVGLLVIHDQKFSQRLDLANFDWDINKRAFFQLVIHSFQYFFPAEIKSMDFGIPTAFSKDGLNSFLSYSSPIPYIWPIQTYKSISGLAIEPMHKSIPYAAIEDNYLYEVFAIIDIFRIGSPREKHIAEKLLSEILGV</sequence>
<protein>
    <submittedName>
        <fullName evidence="1">MarR family transcriptional regulator</fullName>
    </submittedName>
</protein>
<name>A0A334YRD8_ACIBA</name>
<reference evidence="1 2" key="1">
    <citation type="submission" date="2018-06" db="EMBL/GenBank/DDBJ databases">
        <title>Carbapenemase-producing Acinetobacter spp. from environmental sources in an hospital from French Polynesia.</title>
        <authorList>
            <person name="Bonnin R.A."/>
            <person name="Levy M."/>
            <person name="Cuzon G."/>
            <person name="Dortet L."/>
            <person name="Naas T."/>
        </authorList>
    </citation>
    <scope>NUCLEOTIDE SEQUENCE [LARGE SCALE GENOMIC DNA]</scope>
    <source>
        <strain evidence="1 2">R10</strain>
    </source>
</reference>
<dbReference type="Proteomes" id="UP000248662">
    <property type="component" value="Unassembled WGS sequence"/>
</dbReference>
<dbReference type="RefSeq" id="WP_034120994.1">
    <property type="nucleotide sequence ID" value="NZ_CP191650.1"/>
</dbReference>
<organism evidence="1 2">
    <name type="scientific">Acinetobacter baumannii</name>
    <dbReference type="NCBI Taxonomy" id="470"/>
    <lineage>
        <taxon>Bacteria</taxon>
        <taxon>Pseudomonadati</taxon>
        <taxon>Pseudomonadota</taxon>
        <taxon>Gammaproteobacteria</taxon>
        <taxon>Moraxellales</taxon>
        <taxon>Moraxellaceae</taxon>
        <taxon>Acinetobacter</taxon>
        <taxon>Acinetobacter calcoaceticus/baumannii complex</taxon>
    </lineage>
</organism>
<evidence type="ECO:0000313" key="2">
    <source>
        <dbReference type="Proteomes" id="UP000248662"/>
    </source>
</evidence>
<dbReference type="EMBL" id="QKWF01000025">
    <property type="protein sequence ID" value="PZM18563.1"/>
    <property type="molecule type" value="Genomic_DNA"/>
</dbReference>
<evidence type="ECO:0000313" key="1">
    <source>
        <dbReference type="EMBL" id="PZM18563.1"/>
    </source>
</evidence>
<accession>A0A334YRD8</accession>